<dbReference type="PANTHER" id="PTHR31571">
    <property type="entry name" value="ALTERED INHERITANCE OF MITOCHONDRIA PROTEIN 6"/>
    <property type="match status" value="1"/>
</dbReference>
<reference evidence="3 4" key="1">
    <citation type="submission" date="2019-01" db="EMBL/GenBank/DDBJ databases">
        <title>Lacibacter sp. strain TTM-7.</title>
        <authorList>
            <person name="Chen W.-M."/>
        </authorList>
    </citation>
    <scope>NUCLEOTIDE SEQUENCE [LARGE SCALE GENOMIC DNA]</scope>
    <source>
        <strain evidence="3 4">TTM-7</strain>
    </source>
</reference>
<keyword evidence="2" id="KW-0732">Signal</keyword>
<dbReference type="AlphaFoldDB" id="A0A4V1M7D5"/>
<evidence type="ECO:0000256" key="1">
    <source>
        <dbReference type="ARBA" id="ARBA00014286"/>
    </source>
</evidence>
<dbReference type="CDD" id="cd08577">
    <property type="entry name" value="PI-PLCc_GDPD_SF_unchar3"/>
    <property type="match status" value="1"/>
</dbReference>
<dbReference type="GO" id="GO:0006629">
    <property type="term" value="P:lipid metabolic process"/>
    <property type="evidence" value="ECO:0007669"/>
    <property type="project" value="InterPro"/>
</dbReference>
<comment type="caution">
    <text evidence="3">The sequence shown here is derived from an EMBL/GenBank/DDBJ whole genome shotgun (WGS) entry which is preliminary data.</text>
</comment>
<dbReference type="Proteomes" id="UP000290204">
    <property type="component" value="Unassembled WGS sequence"/>
</dbReference>
<accession>A0A4V1M7D5</accession>
<feature type="signal peptide" evidence="2">
    <location>
        <begin position="1"/>
        <end position="18"/>
    </location>
</feature>
<dbReference type="InterPro" id="IPR017946">
    <property type="entry name" value="PLC-like_Pdiesterase_TIM-brl"/>
</dbReference>
<evidence type="ECO:0000313" key="4">
    <source>
        <dbReference type="Proteomes" id="UP000290204"/>
    </source>
</evidence>
<gene>
    <name evidence="3" type="ORF">ESA94_14615</name>
</gene>
<evidence type="ECO:0000313" key="3">
    <source>
        <dbReference type="EMBL" id="RXK59364.1"/>
    </source>
</evidence>
<dbReference type="PANTHER" id="PTHR31571:SF1">
    <property type="entry name" value="ALTERED INHERITANCE OF MITOCHONDRIA PROTEIN 6"/>
    <property type="match status" value="1"/>
</dbReference>
<dbReference type="Gene3D" id="3.20.20.190">
    <property type="entry name" value="Phosphatidylinositol (PI) phosphodiesterase"/>
    <property type="match status" value="1"/>
</dbReference>
<sequence>MRLFLTTVFFCTALLLSAQQPFKHSHNDYEQANPFFTAYQHQFESIEADIFLKDGELFVAHNPEDIKANRTLSKLYLQPIADALAATKGNIYNNADKKLQLLIDIKTEAYATLNVLISLLKDYSSITANKRIILTISGNRPKEEDYTNYPDYIFFDGRPGIHYSEAALKKVSLISIGFSSFSKWDGKQSLAADDENKLSKVIAEAKRLNKPFRFWGCPDTELAWKEFIKLGVDFINTDKVEALAAFCKNFPK</sequence>
<dbReference type="SUPFAM" id="SSF51695">
    <property type="entry name" value="PLC-like phosphodiesterases"/>
    <property type="match status" value="1"/>
</dbReference>
<keyword evidence="4" id="KW-1185">Reference proteome</keyword>
<name>A0A4V1M7D5_9BACT</name>
<dbReference type="OrthoDB" id="9794455at2"/>
<protein>
    <recommendedName>
        <fullName evidence="1">Altered inheritance of mitochondria protein 6</fullName>
    </recommendedName>
</protein>
<proteinExistence type="predicted"/>
<evidence type="ECO:0000256" key="2">
    <source>
        <dbReference type="SAM" id="SignalP"/>
    </source>
</evidence>
<dbReference type="InterPro" id="IPR051236">
    <property type="entry name" value="HAT_RTT109-like"/>
</dbReference>
<dbReference type="GO" id="GO:0008081">
    <property type="term" value="F:phosphoric diester hydrolase activity"/>
    <property type="evidence" value="ECO:0007669"/>
    <property type="project" value="InterPro"/>
</dbReference>
<dbReference type="RefSeq" id="WP_129131667.1">
    <property type="nucleotide sequence ID" value="NZ_SDHW01000004.1"/>
</dbReference>
<organism evidence="3 4">
    <name type="scientific">Lacibacter luteus</name>
    <dbReference type="NCBI Taxonomy" id="2508719"/>
    <lineage>
        <taxon>Bacteria</taxon>
        <taxon>Pseudomonadati</taxon>
        <taxon>Bacteroidota</taxon>
        <taxon>Chitinophagia</taxon>
        <taxon>Chitinophagales</taxon>
        <taxon>Chitinophagaceae</taxon>
        <taxon>Lacibacter</taxon>
    </lineage>
</organism>
<dbReference type="EMBL" id="SDHW01000004">
    <property type="protein sequence ID" value="RXK59364.1"/>
    <property type="molecule type" value="Genomic_DNA"/>
</dbReference>
<feature type="chain" id="PRO_5020744192" description="Altered inheritance of mitochondria protein 6" evidence="2">
    <location>
        <begin position="19"/>
        <end position="252"/>
    </location>
</feature>
<dbReference type="InterPro" id="IPR039559">
    <property type="entry name" value="AIM6_PI-PLC-like_dom"/>
</dbReference>
<dbReference type="Pfam" id="PF13653">
    <property type="entry name" value="GDPD_2"/>
    <property type="match status" value="1"/>
</dbReference>